<protein>
    <submittedName>
        <fullName evidence="3">Uncharacterized protein</fullName>
    </submittedName>
</protein>
<organism evidence="3 4">
    <name type="scientific">Aegilops tauschii subsp. strangulata</name>
    <name type="common">Goatgrass</name>
    <dbReference type="NCBI Taxonomy" id="200361"/>
    <lineage>
        <taxon>Eukaryota</taxon>
        <taxon>Viridiplantae</taxon>
        <taxon>Streptophyta</taxon>
        <taxon>Embryophyta</taxon>
        <taxon>Tracheophyta</taxon>
        <taxon>Spermatophyta</taxon>
        <taxon>Magnoliopsida</taxon>
        <taxon>Liliopsida</taxon>
        <taxon>Poales</taxon>
        <taxon>Poaceae</taxon>
        <taxon>BOP clade</taxon>
        <taxon>Pooideae</taxon>
        <taxon>Triticodae</taxon>
        <taxon>Triticeae</taxon>
        <taxon>Triticinae</taxon>
        <taxon>Aegilops</taxon>
    </lineage>
</organism>
<feature type="compositionally biased region" description="Low complexity" evidence="1">
    <location>
        <begin position="1"/>
        <end position="12"/>
    </location>
</feature>
<feature type="transmembrane region" description="Helical" evidence="2">
    <location>
        <begin position="98"/>
        <end position="121"/>
    </location>
</feature>
<evidence type="ECO:0000313" key="3">
    <source>
        <dbReference type="EnsemblPlants" id="AET4Gv20245100.1"/>
    </source>
</evidence>
<reference evidence="4" key="1">
    <citation type="journal article" date="2014" name="Science">
        <title>Ancient hybridizations among the ancestral genomes of bread wheat.</title>
        <authorList>
            <consortium name="International Wheat Genome Sequencing Consortium,"/>
            <person name="Marcussen T."/>
            <person name="Sandve S.R."/>
            <person name="Heier L."/>
            <person name="Spannagl M."/>
            <person name="Pfeifer M."/>
            <person name="Jakobsen K.S."/>
            <person name="Wulff B.B."/>
            <person name="Steuernagel B."/>
            <person name="Mayer K.F."/>
            <person name="Olsen O.A."/>
        </authorList>
    </citation>
    <scope>NUCLEOTIDE SEQUENCE [LARGE SCALE GENOMIC DNA]</scope>
    <source>
        <strain evidence="4">cv. AL8/78</strain>
    </source>
</reference>
<keyword evidence="2" id="KW-0812">Transmembrane</keyword>
<reference evidence="3" key="4">
    <citation type="submission" date="2019-03" db="UniProtKB">
        <authorList>
            <consortium name="EnsemblPlants"/>
        </authorList>
    </citation>
    <scope>IDENTIFICATION</scope>
</reference>
<evidence type="ECO:0000256" key="2">
    <source>
        <dbReference type="SAM" id="Phobius"/>
    </source>
</evidence>
<dbReference type="AlphaFoldDB" id="A0A453HN43"/>
<dbReference type="EnsemblPlants" id="AET4Gv20245100.1">
    <property type="protein sequence ID" value="AET4Gv20245100.1"/>
    <property type="gene ID" value="AET4Gv20245100"/>
</dbReference>
<keyword evidence="4" id="KW-1185">Reference proteome</keyword>
<dbReference type="Pfam" id="PF03134">
    <property type="entry name" value="TB2_DP1_HVA22"/>
    <property type="match status" value="1"/>
</dbReference>
<reference evidence="4" key="2">
    <citation type="journal article" date="2017" name="Nat. Plants">
        <title>The Aegilops tauschii genome reveals multiple impacts of transposons.</title>
        <authorList>
            <person name="Zhao G."/>
            <person name="Zou C."/>
            <person name="Li K."/>
            <person name="Wang K."/>
            <person name="Li T."/>
            <person name="Gao L."/>
            <person name="Zhang X."/>
            <person name="Wang H."/>
            <person name="Yang Z."/>
            <person name="Liu X."/>
            <person name="Jiang W."/>
            <person name="Mao L."/>
            <person name="Kong X."/>
            <person name="Jiao Y."/>
            <person name="Jia J."/>
        </authorList>
    </citation>
    <scope>NUCLEOTIDE SEQUENCE [LARGE SCALE GENOMIC DNA]</scope>
    <source>
        <strain evidence="4">cv. AL8/78</strain>
    </source>
</reference>
<proteinExistence type="predicted"/>
<dbReference type="Gramene" id="AET4Gv20245100.1">
    <property type="protein sequence ID" value="AET4Gv20245100.1"/>
    <property type="gene ID" value="AET4Gv20245100"/>
</dbReference>
<feature type="transmembrane region" description="Helical" evidence="2">
    <location>
        <begin position="67"/>
        <end position="86"/>
    </location>
</feature>
<dbReference type="InterPro" id="IPR004345">
    <property type="entry name" value="TB2_DP1_HVA22"/>
</dbReference>
<name>A0A453HN43_AEGTS</name>
<keyword evidence="2" id="KW-1133">Transmembrane helix</keyword>
<reference evidence="3" key="3">
    <citation type="journal article" date="2017" name="Nature">
        <title>Genome sequence of the progenitor of the wheat D genome Aegilops tauschii.</title>
        <authorList>
            <person name="Luo M.C."/>
            <person name="Gu Y.Q."/>
            <person name="Puiu D."/>
            <person name="Wang H."/>
            <person name="Twardziok S.O."/>
            <person name="Deal K.R."/>
            <person name="Huo N."/>
            <person name="Zhu T."/>
            <person name="Wang L."/>
            <person name="Wang Y."/>
            <person name="McGuire P.E."/>
            <person name="Liu S."/>
            <person name="Long H."/>
            <person name="Ramasamy R.K."/>
            <person name="Rodriguez J.C."/>
            <person name="Van S.L."/>
            <person name="Yuan L."/>
            <person name="Wang Z."/>
            <person name="Xia Z."/>
            <person name="Xiao L."/>
            <person name="Anderson O.D."/>
            <person name="Ouyang S."/>
            <person name="Liang Y."/>
            <person name="Zimin A.V."/>
            <person name="Pertea G."/>
            <person name="Qi P."/>
            <person name="Bennetzen J.L."/>
            <person name="Dai X."/>
            <person name="Dawson M.W."/>
            <person name="Muller H.G."/>
            <person name="Kugler K."/>
            <person name="Rivarola-Duarte L."/>
            <person name="Spannagl M."/>
            <person name="Mayer K.F.X."/>
            <person name="Lu F.H."/>
            <person name="Bevan M.W."/>
            <person name="Leroy P."/>
            <person name="Li P."/>
            <person name="You F.M."/>
            <person name="Sun Q."/>
            <person name="Liu Z."/>
            <person name="Lyons E."/>
            <person name="Wicker T."/>
            <person name="Salzberg S.L."/>
            <person name="Devos K.M."/>
            <person name="Dvorak J."/>
        </authorList>
    </citation>
    <scope>NUCLEOTIDE SEQUENCE [LARGE SCALE GENOMIC DNA]</scope>
    <source>
        <strain evidence="3">cv. AL8/78</strain>
    </source>
</reference>
<reference evidence="3" key="5">
    <citation type="journal article" date="2021" name="G3 (Bethesda)">
        <title>Aegilops tauschii genome assembly Aet v5.0 features greater sequence contiguity and improved annotation.</title>
        <authorList>
            <person name="Wang L."/>
            <person name="Zhu T."/>
            <person name="Rodriguez J.C."/>
            <person name="Deal K.R."/>
            <person name="Dubcovsky J."/>
            <person name="McGuire P.E."/>
            <person name="Lux T."/>
            <person name="Spannagl M."/>
            <person name="Mayer K.F.X."/>
            <person name="Baldrich P."/>
            <person name="Meyers B.C."/>
            <person name="Huo N."/>
            <person name="Gu Y.Q."/>
            <person name="Zhou H."/>
            <person name="Devos K.M."/>
            <person name="Bennetzen J.L."/>
            <person name="Unver T."/>
            <person name="Budak H."/>
            <person name="Gulick P.J."/>
            <person name="Galiba G."/>
            <person name="Kalapos B."/>
            <person name="Nelson D.R."/>
            <person name="Li P."/>
            <person name="You F.M."/>
            <person name="Luo M.C."/>
            <person name="Dvorak J."/>
        </authorList>
    </citation>
    <scope>NUCLEOTIDE SEQUENCE [LARGE SCALE GENOMIC DNA]</scope>
    <source>
        <strain evidence="3">cv. AL8/78</strain>
    </source>
</reference>
<evidence type="ECO:0000313" key="4">
    <source>
        <dbReference type="Proteomes" id="UP000015105"/>
    </source>
</evidence>
<dbReference type="Proteomes" id="UP000015105">
    <property type="component" value="Chromosome 4D"/>
</dbReference>
<keyword evidence="2" id="KW-0472">Membrane</keyword>
<evidence type="ECO:0000256" key="1">
    <source>
        <dbReference type="SAM" id="MobiDB-lite"/>
    </source>
</evidence>
<feature type="region of interest" description="Disordered" evidence="1">
    <location>
        <begin position="1"/>
        <end position="39"/>
    </location>
</feature>
<accession>A0A453HN43</accession>
<sequence length="218" mass="24616">SSSWLLLPSSVSRPFFSKQQPLDPPRKSPPSGEPHRFRPATALRAEADARRRRKPCPLQSGEMLGEFFSRVLLLLFGYAMPAFECFKTVEARPNDAHMLRFWCQYWIIVAMVIAVESFISWRAKSIPFARSFPLFVLKLPSHLCTHAIICRCQDANVWRNQAGFLCVPVVPQDKGQRHCVRHLPPAHGDAVRAEHRAEAAASESQIGAAAHLLHSELR</sequence>